<keyword evidence="13" id="KW-1185">Reference proteome</keyword>
<evidence type="ECO:0000256" key="11">
    <source>
        <dbReference type="RuleBase" id="RU366056"/>
    </source>
</evidence>
<dbReference type="GO" id="GO:1990529">
    <property type="term" value="C:glycosylphosphatidylinositol-mannosyltransferase I complex"/>
    <property type="evidence" value="ECO:0007669"/>
    <property type="project" value="TreeGrafter"/>
</dbReference>
<dbReference type="STRING" id="1408157.A0A1J7J2Y1"/>
<dbReference type="InterPro" id="IPR042322">
    <property type="entry name" value="Pbn1"/>
</dbReference>
<evidence type="ECO:0000313" key="12">
    <source>
        <dbReference type="EMBL" id="OIW33821.1"/>
    </source>
</evidence>
<comment type="pathway">
    <text evidence="2 11">Glycolipid biosynthesis; glycosylphosphatidylinositol-anchor biosynthesis.</text>
</comment>
<dbReference type="GO" id="GO:0005789">
    <property type="term" value="C:endoplasmic reticulum membrane"/>
    <property type="evidence" value="ECO:0007669"/>
    <property type="project" value="UniProtKB-SubCell"/>
</dbReference>
<proteinExistence type="inferred from homology"/>
<evidence type="ECO:0000256" key="4">
    <source>
        <dbReference type="ARBA" id="ARBA00020410"/>
    </source>
</evidence>
<evidence type="ECO:0000256" key="7">
    <source>
        <dbReference type="ARBA" id="ARBA00022824"/>
    </source>
</evidence>
<sequence>MRQRVTFITKPADALDPDHVNIVDGTLSGPPISAIREDRLTFALDELPGGLQKILSESHELHIRWSSPTPSESVSPLLSRIPPGFHLFYTPRNASAAESESLCLALRNLFGDINCRTPKHSFTSLEQGRFSHATSSQYFQQLDSLAHFSDHVKKVFCLPDDAACIAELARLDDAASLDISYDTISHALKLTVTSPYKRQEMYITSTPGHRTEVGILAEDNPPNLEPYEIGISGLLAVLGQDSKASPTLFSFPSRHRQAQGAFDVRLLEPTGLHPTLQIRISSERPLEDSSCSPHAYFTLPRYIFPDKYQLSDDLFLASKNLTALRYISQPVDLEAPEYVMNLWGSAMLLELSPQPDHTLQKGWTAEVPLHLRYMSPNESGYRNKSIPYPAVFWACHAEEGTKFPTNPFERVNLGYDGLFGPRTVFFHVPAAPGLEKLQNTITIPVLDADKTGWVNTGTATAILLGFTWILWKLYVSYTQQNSKRPVTSKAAEEKKRK</sequence>
<keyword evidence="6 11" id="KW-0812">Transmembrane</keyword>
<keyword evidence="8 11" id="KW-1133">Transmembrane helix</keyword>
<keyword evidence="7 11" id="KW-0256">Endoplasmic reticulum</keyword>
<dbReference type="AlphaFoldDB" id="A0A1J7J2Y1"/>
<organism evidence="12 13">
    <name type="scientific">Coniochaeta ligniaria NRRL 30616</name>
    <dbReference type="NCBI Taxonomy" id="1408157"/>
    <lineage>
        <taxon>Eukaryota</taxon>
        <taxon>Fungi</taxon>
        <taxon>Dikarya</taxon>
        <taxon>Ascomycota</taxon>
        <taxon>Pezizomycotina</taxon>
        <taxon>Sordariomycetes</taxon>
        <taxon>Sordariomycetidae</taxon>
        <taxon>Coniochaetales</taxon>
        <taxon>Coniochaetaceae</taxon>
        <taxon>Coniochaeta</taxon>
    </lineage>
</organism>
<name>A0A1J7J2Y1_9PEZI</name>
<evidence type="ECO:0000256" key="9">
    <source>
        <dbReference type="ARBA" id="ARBA00023136"/>
    </source>
</evidence>
<dbReference type="InParanoid" id="A0A1J7J2Y1"/>
<evidence type="ECO:0000313" key="13">
    <source>
        <dbReference type="Proteomes" id="UP000182658"/>
    </source>
</evidence>
<comment type="function">
    <text evidence="11">Required for proper folding and/or the stability of a subset of proteins in the endoplasmic reticulum. Component of glycosylphosphatidylinositol-mannosyltransferase 1 which transfers the first of the 4 mannoses in the GPI-anchor precursors during GPI-anchor biosynthesis. Probably acts by stabilizing the mannosyltransferase GPI14.</text>
</comment>
<evidence type="ECO:0000256" key="10">
    <source>
        <dbReference type="ARBA" id="ARBA00023180"/>
    </source>
</evidence>
<evidence type="ECO:0000256" key="5">
    <source>
        <dbReference type="ARBA" id="ARBA00022502"/>
    </source>
</evidence>
<evidence type="ECO:0000256" key="8">
    <source>
        <dbReference type="ARBA" id="ARBA00022989"/>
    </source>
</evidence>
<dbReference type="InterPro" id="IPR013233">
    <property type="entry name" value="PIG-X/PBN1"/>
</dbReference>
<accession>A0A1J7J2Y1</accession>
<protein>
    <recommendedName>
        <fullName evidence="4 11">Protein PBN1</fullName>
    </recommendedName>
</protein>
<dbReference type="Proteomes" id="UP000182658">
    <property type="component" value="Unassembled WGS sequence"/>
</dbReference>
<feature type="transmembrane region" description="Helical" evidence="11">
    <location>
        <begin position="453"/>
        <end position="474"/>
    </location>
</feature>
<dbReference type="Pfam" id="PF08320">
    <property type="entry name" value="PIG-X"/>
    <property type="match status" value="1"/>
</dbReference>
<reference evidence="12 13" key="1">
    <citation type="submission" date="2016-10" db="EMBL/GenBank/DDBJ databases">
        <title>Draft genome sequence of Coniochaeta ligniaria NRRL30616, a lignocellulolytic fungus for bioabatement of inhibitors in plant biomass hydrolysates.</title>
        <authorList>
            <consortium name="DOE Joint Genome Institute"/>
            <person name="Jimenez D.J."/>
            <person name="Hector R.E."/>
            <person name="Riley R."/>
            <person name="Sun H."/>
            <person name="Grigoriev I.V."/>
            <person name="Van Elsas J.D."/>
            <person name="Nichols N.N."/>
        </authorList>
    </citation>
    <scope>NUCLEOTIDE SEQUENCE [LARGE SCALE GENOMIC DNA]</scope>
    <source>
        <strain evidence="12 13">NRRL 30616</strain>
    </source>
</reference>
<comment type="subcellular location">
    <subcellularLocation>
        <location evidence="11">Endoplasmic reticulum membrane</location>
        <topology evidence="11">Single-pass membrane protein</topology>
    </subcellularLocation>
    <subcellularLocation>
        <location evidence="1">Endoplasmic reticulum membrane</location>
        <topology evidence="1">Single-pass type III membrane protein</topology>
    </subcellularLocation>
</comment>
<dbReference type="EMBL" id="KV875094">
    <property type="protein sequence ID" value="OIW33821.1"/>
    <property type="molecule type" value="Genomic_DNA"/>
</dbReference>
<keyword evidence="10" id="KW-0325">Glycoprotein</keyword>
<comment type="similarity">
    <text evidence="3 11">Belongs to the PIGX family.</text>
</comment>
<gene>
    <name evidence="12" type="ORF">CONLIGDRAFT_610715</name>
</gene>
<keyword evidence="5 11" id="KW-0337">GPI-anchor biosynthesis</keyword>
<dbReference type="SMART" id="SM00780">
    <property type="entry name" value="PIG-X"/>
    <property type="match status" value="1"/>
</dbReference>
<dbReference type="GO" id="GO:0006506">
    <property type="term" value="P:GPI anchor biosynthetic process"/>
    <property type="evidence" value="ECO:0007669"/>
    <property type="project" value="UniProtKB-UniPathway"/>
</dbReference>
<evidence type="ECO:0000256" key="3">
    <source>
        <dbReference type="ARBA" id="ARBA00010345"/>
    </source>
</evidence>
<evidence type="ECO:0000256" key="1">
    <source>
        <dbReference type="ARBA" id="ARBA00004643"/>
    </source>
</evidence>
<keyword evidence="9 11" id="KW-0472">Membrane</keyword>
<dbReference type="GO" id="GO:0000030">
    <property type="term" value="F:mannosyltransferase activity"/>
    <property type="evidence" value="ECO:0007669"/>
    <property type="project" value="TreeGrafter"/>
</dbReference>
<dbReference type="UniPathway" id="UPA00196"/>
<dbReference type="OrthoDB" id="5546453at2759"/>
<evidence type="ECO:0000256" key="2">
    <source>
        <dbReference type="ARBA" id="ARBA00004687"/>
    </source>
</evidence>
<dbReference type="PANTHER" id="PTHR28533">
    <property type="entry name" value="PROTEIN PBN1"/>
    <property type="match status" value="1"/>
</dbReference>
<evidence type="ECO:0000256" key="6">
    <source>
        <dbReference type="ARBA" id="ARBA00022692"/>
    </source>
</evidence>
<dbReference type="PANTHER" id="PTHR28533:SF1">
    <property type="entry name" value="PROTEIN PBN1"/>
    <property type="match status" value="1"/>
</dbReference>